<accession>A0A6G6Y5E4</accession>
<dbReference type="Pfam" id="PF22262">
    <property type="entry name" value="DUF6950"/>
    <property type="match status" value="1"/>
</dbReference>
<evidence type="ECO:0000259" key="1">
    <source>
        <dbReference type="Pfam" id="PF22262"/>
    </source>
</evidence>
<feature type="domain" description="DUF6950" evidence="1">
    <location>
        <begin position="2"/>
        <end position="96"/>
    </location>
</feature>
<dbReference type="Proteomes" id="UP000501568">
    <property type="component" value="Chromosome"/>
</dbReference>
<sequence>MGKRPRIGAGGTWKSRLGAVRFMNAHGGSMAACLDGWGLPRILPAEALIGDLIEMPGEAPFGAMVVYLGNQSALGWHEEAEGCAVLRVRHPLRAWRL</sequence>
<dbReference type="PROSITE" id="PS51257">
    <property type="entry name" value="PROKAR_LIPOPROTEIN"/>
    <property type="match status" value="1"/>
</dbReference>
<dbReference type="KEGG" id="spzr:G5C33_10225"/>
<proteinExistence type="predicted"/>
<reference evidence="2 3" key="1">
    <citation type="submission" date="2020-02" db="EMBL/GenBank/DDBJ databases">
        <authorList>
            <person name="Zheng R.K."/>
            <person name="Sun C.M."/>
        </authorList>
    </citation>
    <scope>NUCLEOTIDE SEQUENCE [LARGE SCALE GENOMIC DNA]</scope>
    <source>
        <strain evidence="3">zrk23</strain>
    </source>
</reference>
<gene>
    <name evidence="2" type="ORF">G5C33_10225</name>
</gene>
<name>A0A6G6Y5E4_9SPHN</name>
<dbReference type="EMBL" id="CP049109">
    <property type="protein sequence ID" value="QIG80119.1"/>
    <property type="molecule type" value="Genomic_DNA"/>
</dbReference>
<evidence type="ECO:0000313" key="3">
    <source>
        <dbReference type="Proteomes" id="UP000501568"/>
    </source>
</evidence>
<organism evidence="2 3">
    <name type="scientific">Stakelama tenebrarum</name>
    <dbReference type="NCBI Taxonomy" id="2711215"/>
    <lineage>
        <taxon>Bacteria</taxon>
        <taxon>Pseudomonadati</taxon>
        <taxon>Pseudomonadota</taxon>
        <taxon>Alphaproteobacteria</taxon>
        <taxon>Sphingomonadales</taxon>
        <taxon>Sphingomonadaceae</taxon>
        <taxon>Stakelama</taxon>
    </lineage>
</organism>
<keyword evidence="3" id="KW-1185">Reference proteome</keyword>
<protein>
    <recommendedName>
        <fullName evidence="1">DUF6950 domain-containing protein</fullName>
    </recommendedName>
</protein>
<evidence type="ECO:0000313" key="2">
    <source>
        <dbReference type="EMBL" id="QIG80119.1"/>
    </source>
</evidence>
<dbReference type="AlphaFoldDB" id="A0A6G6Y5E4"/>
<dbReference type="InterPro" id="IPR053802">
    <property type="entry name" value="DUF6950"/>
</dbReference>